<dbReference type="AlphaFoldDB" id="A0A4R5W040"/>
<organism evidence="10 11">
    <name type="scientific">Sapientia aquatica</name>
    <dbReference type="NCBI Taxonomy" id="1549640"/>
    <lineage>
        <taxon>Bacteria</taxon>
        <taxon>Pseudomonadati</taxon>
        <taxon>Pseudomonadota</taxon>
        <taxon>Betaproteobacteria</taxon>
        <taxon>Burkholderiales</taxon>
        <taxon>Oxalobacteraceae</taxon>
        <taxon>Sapientia</taxon>
    </lineage>
</organism>
<feature type="transmembrane region" description="Helical" evidence="7">
    <location>
        <begin position="30"/>
        <end position="52"/>
    </location>
</feature>
<sequence>MPTLNKTTHLASVSAAVAKLFSRSNRKTRVITFSAIFLTVCAFGAAGVAPLAPDAANLPVKRITEELHIPTLEAQMQAMEERDQQFIHEEKVQRGDTLASLLQRLGVDDDAANAFIKADSTARQVIQQKAGKTVRAQTNEDGELQWLQTNFLDGRENSSQVKSLTISRIDGSDSFKATTSTTALERRLEMHTGVITSSLFAATDAAQIPDAVASQLVDMFSTNIDFRSDLRRGDHFELVYETFWENGEMVSTGKVLAGEFTNAGRSYQSVWFDEGAGSGSYYGFDGKSMKKAFLKSPIAFTRISSGFAMRLHPISGQWKQHTGVDFAAPTGTPIRASADGVVDVAGPSGGYGNLVVLKHWGSYTTAYGHMSRFAPGIRKGVKVTQGDIIGYVGQTGWATGPHLHYEFRVSNKAQDPMKIKVEQPQTLTAADMPRFNSVVNDVRHRFTLLRPGSSATTIAAR</sequence>
<evidence type="ECO:0000256" key="6">
    <source>
        <dbReference type="ARBA" id="ARBA00023049"/>
    </source>
</evidence>
<evidence type="ECO:0000256" key="7">
    <source>
        <dbReference type="SAM" id="Phobius"/>
    </source>
</evidence>
<keyword evidence="7" id="KW-0812">Transmembrane</keyword>
<evidence type="ECO:0000259" key="8">
    <source>
        <dbReference type="Pfam" id="PF01551"/>
    </source>
</evidence>
<evidence type="ECO:0000256" key="3">
    <source>
        <dbReference type="ARBA" id="ARBA00022723"/>
    </source>
</evidence>
<dbReference type="GO" id="GO:0006508">
    <property type="term" value="P:proteolysis"/>
    <property type="evidence" value="ECO:0007669"/>
    <property type="project" value="UniProtKB-KW"/>
</dbReference>
<keyword evidence="3" id="KW-0479">Metal-binding</keyword>
<comment type="caution">
    <text evidence="10">The sequence shown here is derived from an EMBL/GenBank/DDBJ whole genome shotgun (WGS) entry which is preliminary data.</text>
</comment>
<feature type="domain" description="DD-carboxypeptidase/endopeptidase Mpg-like N-terminal" evidence="9">
    <location>
        <begin position="87"/>
        <end position="148"/>
    </location>
</feature>
<dbReference type="GO" id="GO:0046872">
    <property type="term" value="F:metal ion binding"/>
    <property type="evidence" value="ECO:0007669"/>
    <property type="project" value="UniProtKB-KW"/>
</dbReference>
<evidence type="ECO:0000259" key="9">
    <source>
        <dbReference type="Pfam" id="PF22310"/>
    </source>
</evidence>
<dbReference type="PANTHER" id="PTHR21666">
    <property type="entry name" value="PEPTIDASE-RELATED"/>
    <property type="match status" value="1"/>
</dbReference>
<name>A0A4R5W040_9BURK</name>
<dbReference type="Gene3D" id="2.70.70.10">
    <property type="entry name" value="Glucose Permease (Domain IIA)"/>
    <property type="match status" value="1"/>
</dbReference>
<evidence type="ECO:0000256" key="2">
    <source>
        <dbReference type="ARBA" id="ARBA00022670"/>
    </source>
</evidence>
<dbReference type="Pfam" id="PF22310">
    <property type="entry name" value="NMB0315_dom_I"/>
    <property type="match status" value="1"/>
</dbReference>
<keyword evidence="7" id="KW-1133">Transmembrane helix</keyword>
<protein>
    <submittedName>
        <fullName evidence="10">M23 family peptidase</fullName>
    </submittedName>
</protein>
<feature type="domain" description="M23ase beta-sheet core" evidence="8">
    <location>
        <begin position="320"/>
        <end position="416"/>
    </location>
</feature>
<dbReference type="OrthoDB" id="9815245at2"/>
<dbReference type="Gene3D" id="3.10.450.350">
    <property type="match status" value="2"/>
</dbReference>
<dbReference type="InterPro" id="IPR016047">
    <property type="entry name" value="M23ase_b-sheet_dom"/>
</dbReference>
<accession>A0A4R5W040</accession>
<dbReference type="InterPro" id="IPR011055">
    <property type="entry name" value="Dup_hybrid_motif"/>
</dbReference>
<keyword evidence="2" id="KW-0645">Protease</keyword>
<keyword evidence="7" id="KW-0472">Membrane</keyword>
<dbReference type="PANTHER" id="PTHR21666:SF288">
    <property type="entry name" value="CELL DIVISION PROTEIN YTFB"/>
    <property type="match status" value="1"/>
</dbReference>
<keyword evidence="6" id="KW-0482">Metalloprotease</keyword>
<keyword evidence="11" id="KW-1185">Reference proteome</keyword>
<dbReference type="InterPro" id="IPR050570">
    <property type="entry name" value="Cell_wall_metabolism_enzyme"/>
</dbReference>
<keyword evidence="5" id="KW-0862">Zinc</keyword>
<dbReference type="CDD" id="cd12797">
    <property type="entry name" value="M23_peptidase"/>
    <property type="match status" value="1"/>
</dbReference>
<evidence type="ECO:0000256" key="5">
    <source>
        <dbReference type="ARBA" id="ARBA00022833"/>
    </source>
</evidence>
<evidence type="ECO:0000313" key="10">
    <source>
        <dbReference type="EMBL" id="TDK65281.1"/>
    </source>
</evidence>
<proteinExistence type="predicted"/>
<evidence type="ECO:0000313" key="11">
    <source>
        <dbReference type="Proteomes" id="UP000294829"/>
    </source>
</evidence>
<evidence type="ECO:0000256" key="1">
    <source>
        <dbReference type="ARBA" id="ARBA00001947"/>
    </source>
</evidence>
<dbReference type="SUPFAM" id="SSF51261">
    <property type="entry name" value="Duplicated hybrid motif"/>
    <property type="match status" value="1"/>
</dbReference>
<evidence type="ECO:0000256" key="4">
    <source>
        <dbReference type="ARBA" id="ARBA00022801"/>
    </source>
</evidence>
<keyword evidence="4" id="KW-0378">Hydrolase</keyword>
<dbReference type="Pfam" id="PF01551">
    <property type="entry name" value="Peptidase_M23"/>
    <property type="match status" value="1"/>
</dbReference>
<dbReference type="RefSeq" id="WP_133329088.1">
    <property type="nucleotide sequence ID" value="NZ_SMYL01000006.1"/>
</dbReference>
<reference evidence="10 11" key="1">
    <citation type="submission" date="2019-03" db="EMBL/GenBank/DDBJ databases">
        <title>Sapientia aquatica gen. nov., sp. nov., isolated from a crater lake.</title>
        <authorList>
            <person name="Felfoldi T."/>
            <person name="Szabo A."/>
            <person name="Toth E."/>
            <person name="Schumann P."/>
            <person name="Keki Z."/>
            <person name="Marialigeti K."/>
            <person name="Mathe I."/>
        </authorList>
    </citation>
    <scope>NUCLEOTIDE SEQUENCE [LARGE SCALE GENOMIC DNA]</scope>
    <source>
        <strain evidence="10 11">SA-152</strain>
    </source>
</reference>
<gene>
    <name evidence="10" type="ORF">E2I14_12715</name>
</gene>
<dbReference type="GO" id="GO:0004222">
    <property type="term" value="F:metalloendopeptidase activity"/>
    <property type="evidence" value="ECO:0007669"/>
    <property type="project" value="TreeGrafter"/>
</dbReference>
<dbReference type="EMBL" id="SMYL01000006">
    <property type="protein sequence ID" value="TDK65281.1"/>
    <property type="molecule type" value="Genomic_DNA"/>
</dbReference>
<dbReference type="InterPro" id="IPR054512">
    <property type="entry name" value="NMB0315-like_N"/>
</dbReference>
<comment type="cofactor">
    <cofactor evidence="1">
        <name>Zn(2+)</name>
        <dbReference type="ChEBI" id="CHEBI:29105"/>
    </cofactor>
</comment>
<dbReference type="Proteomes" id="UP000294829">
    <property type="component" value="Unassembled WGS sequence"/>
</dbReference>